<dbReference type="InterPro" id="IPR045544">
    <property type="entry name" value="TCAD9"/>
</dbReference>
<evidence type="ECO:0000313" key="2">
    <source>
        <dbReference type="EMBL" id="EPG73700.1"/>
    </source>
</evidence>
<dbReference type="SUPFAM" id="SSF56112">
    <property type="entry name" value="Protein kinase-like (PK-like)"/>
    <property type="match status" value="1"/>
</dbReference>
<dbReference type="SUPFAM" id="SSF52499">
    <property type="entry name" value="Isochorismatase-like hydrolases"/>
    <property type="match status" value="1"/>
</dbReference>
<dbReference type="Pfam" id="PF19974">
    <property type="entry name" value="TCAD9"/>
    <property type="match status" value="2"/>
</dbReference>
<evidence type="ECO:0000313" key="3">
    <source>
        <dbReference type="Proteomes" id="UP000014540"/>
    </source>
</evidence>
<comment type="caution">
    <text evidence="2">The sequence shown here is derived from an EMBL/GenBank/DDBJ whole genome shotgun (WGS) entry which is preliminary data.</text>
</comment>
<reference evidence="2" key="1">
    <citation type="submission" date="2013-04" db="EMBL/GenBank/DDBJ databases">
        <authorList>
            <person name="Harkins D.M."/>
            <person name="Durkin A.S."/>
            <person name="Selengut J.D."/>
            <person name="Sanka R."/>
            <person name="DePew J."/>
            <person name="Purushe J."/>
            <person name="Ahmed A."/>
            <person name="van der Linden H."/>
            <person name="Goris M.G.A."/>
            <person name="Hartskeerl R.A."/>
            <person name="Vinetz J.M."/>
            <person name="Sutton G.G."/>
            <person name="Nelson W.C."/>
            <person name="Fouts D.E."/>
        </authorList>
    </citation>
    <scope>NUCLEOTIDE SEQUENCE [LARGE SCALE GENOMIC DNA]</scope>
    <source>
        <strain evidence="2">BUT 6</strain>
    </source>
</reference>
<keyword evidence="3" id="KW-1185">Reference proteome</keyword>
<accession>S3VB58</accession>
<dbReference type="AlphaFoldDB" id="S3VB58"/>
<gene>
    <name evidence="2" type="ORF">LEP1GSC058_3572</name>
</gene>
<dbReference type="InterPro" id="IPR011009">
    <property type="entry name" value="Kinase-like_dom_sf"/>
</dbReference>
<organism evidence="2 3">
    <name type="scientific">Leptospira fainei serovar Hurstbridge str. BUT 6</name>
    <dbReference type="NCBI Taxonomy" id="1193011"/>
    <lineage>
        <taxon>Bacteria</taxon>
        <taxon>Pseudomonadati</taxon>
        <taxon>Spirochaetota</taxon>
        <taxon>Spirochaetia</taxon>
        <taxon>Leptospirales</taxon>
        <taxon>Leptospiraceae</taxon>
        <taxon>Leptospira</taxon>
    </lineage>
</organism>
<feature type="domain" description="Ternary complex associated" evidence="1">
    <location>
        <begin position="257"/>
        <end position="404"/>
    </location>
</feature>
<dbReference type="InterPro" id="IPR036380">
    <property type="entry name" value="Isochorismatase-like_sf"/>
</dbReference>
<dbReference type="Proteomes" id="UP000014540">
    <property type="component" value="Unassembled WGS sequence"/>
</dbReference>
<dbReference type="EMBL" id="AKWZ02000010">
    <property type="protein sequence ID" value="EPG73700.1"/>
    <property type="molecule type" value="Genomic_DNA"/>
</dbReference>
<evidence type="ECO:0000259" key="1">
    <source>
        <dbReference type="Pfam" id="PF19974"/>
    </source>
</evidence>
<dbReference type="RefSeq" id="WP_016550174.1">
    <property type="nucleotide sequence ID" value="NZ_AKWZ02000010.1"/>
</dbReference>
<protein>
    <submittedName>
        <fullName evidence="2">Isochorismatase family protein</fullName>
    </submittedName>
</protein>
<dbReference type="STRING" id="1193011.LEP1GSC058_3572"/>
<feature type="domain" description="Ternary complex associated" evidence="1">
    <location>
        <begin position="405"/>
        <end position="576"/>
    </location>
</feature>
<proteinExistence type="predicted"/>
<sequence>MQRGILITQCLQNDFVEPIQKYDPLPNLLHVGYGEALRILGENPQEGPVLSFMDWAYREPEDRLSIIHIRDWHDPEDSEQKEHLSQFGNHCLKNTHGADFVFQNLPSLTDRDAKIVNASGLNDFYHTDLENILKPYEHEKINVGLIGVWTEAKITYLAYELRTRYSKFRIGLCSALTASSSRHMHFVAIDQLRNLLGVEVFPSLGTFSEFLTGSVPAVTHRTSIREESVVFNFDDAFEIKEEDRKILFYLFRDCRSVSFHCLDGGFSGNVVLRAKSIDSLGHAQVPTVIKIGERDPIAKERTSFERIEEVLGNNAPRIVDFAEIGERGGIKYRYAAMLEGTTTVFQDLYEKTIDEIEIFPILETIFEKQLGRLYDAAEPETLDLLKYYDFQNRYSAGVRRRVEGLLNTTVEGNEIELPGKRKAYNICNFYEKDLPTLKEYGSSPRYLSYVHGDLNGRNIIIDAQRNVWLIDFFHTHRGHVLKDLIKLENDLLYIFTKIDESDLEEAFSLTDLLLSQADLGIPISFEDENRFKNPKIRRAFRTACKLRSFYPKLIRLDRDPYQLHVALLRYAVHTLSLCSSYSFL</sequence>
<dbReference type="Gene3D" id="3.40.50.850">
    <property type="entry name" value="Isochorismatase-like"/>
    <property type="match status" value="1"/>
</dbReference>
<name>S3VB58_9LEPT</name>